<dbReference type="SUPFAM" id="SSF51004">
    <property type="entry name" value="C-terminal (heme d1) domain of cytochrome cd1-nitrite reductase"/>
    <property type="match status" value="1"/>
</dbReference>
<dbReference type="Pfam" id="PF10282">
    <property type="entry name" value="Lactonase"/>
    <property type="match status" value="1"/>
</dbReference>
<accession>A0ABS3KCJ8</accession>
<dbReference type="Proteomes" id="UP001518990">
    <property type="component" value="Unassembled WGS sequence"/>
</dbReference>
<gene>
    <name evidence="3" type="ORF">IAI60_11245</name>
</gene>
<name>A0ABS3KCJ8_9PROT</name>
<evidence type="ECO:0000256" key="2">
    <source>
        <dbReference type="ARBA" id="ARBA00022526"/>
    </source>
</evidence>
<evidence type="ECO:0000313" key="4">
    <source>
        <dbReference type="Proteomes" id="UP001518990"/>
    </source>
</evidence>
<dbReference type="PANTHER" id="PTHR30344">
    <property type="entry name" value="6-PHOSPHOGLUCONOLACTONASE-RELATED"/>
    <property type="match status" value="1"/>
</dbReference>
<comment type="caution">
    <text evidence="3">The sequence shown here is derived from an EMBL/GenBank/DDBJ whole genome shotgun (WGS) entry which is preliminary data.</text>
</comment>
<keyword evidence="2" id="KW-0313">Glucose metabolism</keyword>
<organism evidence="3 4">
    <name type="scientific">Roseomonas marmotae</name>
    <dbReference type="NCBI Taxonomy" id="2768161"/>
    <lineage>
        <taxon>Bacteria</taxon>
        <taxon>Pseudomonadati</taxon>
        <taxon>Pseudomonadota</taxon>
        <taxon>Alphaproteobacteria</taxon>
        <taxon>Acetobacterales</taxon>
        <taxon>Roseomonadaceae</taxon>
        <taxon>Roseomonas</taxon>
    </lineage>
</organism>
<evidence type="ECO:0000256" key="1">
    <source>
        <dbReference type="ARBA" id="ARBA00005564"/>
    </source>
</evidence>
<proteinExistence type="inferred from homology"/>
<dbReference type="RefSeq" id="WP_207447255.1">
    <property type="nucleotide sequence ID" value="NZ_CP061091.1"/>
</dbReference>
<dbReference type="Gene3D" id="2.130.10.10">
    <property type="entry name" value="YVTN repeat-like/Quinoprotein amine dehydrogenase"/>
    <property type="match status" value="1"/>
</dbReference>
<dbReference type="InterPro" id="IPR019405">
    <property type="entry name" value="Lactonase_7-beta_prop"/>
</dbReference>
<comment type="similarity">
    <text evidence="1">Belongs to the cycloisomerase 2 family.</text>
</comment>
<protein>
    <submittedName>
        <fullName evidence="3">Beta-propeller fold lactonase family protein</fullName>
    </submittedName>
</protein>
<sequence>MSPEEAGHGILHLAIGSRLFACRLEPGGGLRWDAGVEVPEAVQYAWPHPRLPLLYAAFSNRASGRDDRHGVAAFRIDRQTGALSPFGEPVFVESRPIHLTLDPAGRYLLMAYNQPSALTVHRLGEDGGIGAPVRQERPVEAGIYAHQLRVSPSGGLVLLCARGNDATAGTAEEPGSIQIFRFRDGQLSQLPPAPVFGTRSFGPRHLDFHPSQPWVYVSLERGNQLLAYELEEESGRLSPLFSRDTLFQGAEGRAPRQYAGAIHLHPNGRFLYLVNRSDGAVEEEGQKLHGGGENSVACFAIAPATGEPELIQTAETRSFHCRSFSIHPEGRMLVTAAVGSLAVREGDALRHVPPSLTFFGLGEDGRLTLQGQHALDSRAGQAFWCGMLAP</sequence>
<reference evidence="3 4" key="1">
    <citation type="submission" date="2020-09" db="EMBL/GenBank/DDBJ databases">
        <title>Roseomonas.</title>
        <authorList>
            <person name="Zhu W."/>
        </authorList>
    </citation>
    <scope>NUCLEOTIDE SEQUENCE [LARGE SCALE GENOMIC DNA]</scope>
    <source>
        <strain evidence="3 4">1311</strain>
    </source>
</reference>
<evidence type="ECO:0000313" key="3">
    <source>
        <dbReference type="EMBL" id="MBO1075184.1"/>
    </source>
</evidence>
<dbReference type="PANTHER" id="PTHR30344:SF1">
    <property type="entry name" value="6-PHOSPHOGLUCONOLACTONASE"/>
    <property type="match status" value="1"/>
</dbReference>
<dbReference type="InterPro" id="IPR050282">
    <property type="entry name" value="Cycloisomerase_2"/>
</dbReference>
<dbReference type="InterPro" id="IPR011048">
    <property type="entry name" value="Haem_d1_sf"/>
</dbReference>
<dbReference type="InterPro" id="IPR015943">
    <property type="entry name" value="WD40/YVTN_repeat-like_dom_sf"/>
</dbReference>
<keyword evidence="2" id="KW-0119">Carbohydrate metabolism</keyword>
<keyword evidence="4" id="KW-1185">Reference proteome</keyword>
<dbReference type="EMBL" id="JACTNF010000010">
    <property type="protein sequence ID" value="MBO1075184.1"/>
    <property type="molecule type" value="Genomic_DNA"/>
</dbReference>